<reference evidence="15 16" key="1">
    <citation type="submission" date="2022-05" db="EMBL/GenBank/DDBJ databases">
        <authorList>
            <consortium name="Genoscope - CEA"/>
            <person name="William W."/>
        </authorList>
    </citation>
    <scope>NUCLEOTIDE SEQUENCE [LARGE SCALE GENOMIC DNA]</scope>
</reference>
<comment type="subcellular location">
    <subcellularLocation>
        <location evidence="1">Nucleus</location>
    </subcellularLocation>
</comment>
<dbReference type="SUPFAM" id="SSF52540">
    <property type="entry name" value="P-loop containing nucleoside triphosphate hydrolases"/>
    <property type="match status" value="2"/>
</dbReference>
<evidence type="ECO:0000256" key="5">
    <source>
        <dbReference type="ARBA" id="ARBA00022801"/>
    </source>
</evidence>
<evidence type="ECO:0000256" key="7">
    <source>
        <dbReference type="ARBA" id="ARBA00022840"/>
    </source>
</evidence>
<dbReference type="SMART" id="SM00490">
    <property type="entry name" value="HELICc"/>
    <property type="match status" value="1"/>
</dbReference>
<dbReference type="PROSITE" id="PS51194">
    <property type="entry name" value="HELICASE_CTER"/>
    <property type="match status" value="1"/>
</dbReference>
<feature type="compositionally biased region" description="Basic residues" evidence="12">
    <location>
        <begin position="1266"/>
        <end position="1276"/>
    </location>
</feature>
<protein>
    <recommendedName>
        <fullName evidence="17">DNA excision repair protein ERCC-6</fullName>
    </recommendedName>
</protein>
<keyword evidence="6" id="KW-0347">Helicase</keyword>
<evidence type="ECO:0000256" key="8">
    <source>
        <dbReference type="ARBA" id="ARBA00023125"/>
    </source>
</evidence>
<feature type="region of interest" description="Disordered" evidence="12">
    <location>
        <begin position="934"/>
        <end position="970"/>
    </location>
</feature>
<dbReference type="InterPro" id="IPR049730">
    <property type="entry name" value="SNF2/RAD54-like_C"/>
</dbReference>
<dbReference type="InterPro" id="IPR058951">
    <property type="entry name" value="WHD_Rad26_CSB-like"/>
</dbReference>
<feature type="compositionally biased region" description="Acidic residues" evidence="12">
    <location>
        <begin position="255"/>
        <end position="276"/>
    </location>
</feature>
<dbReference type="CDD" id="cd21397">
    <property type="entry name" value="cc_ERCC-6_N"/>
    <property type="match status" value="1"/>
</dbReference>
<evidence type="ECO:0000256" key="9">
    <source>
        <dbReference type="ARBA" id="ARBA00023204"/>
    </source>
</evidence>
<evidence type="ECO:0000313" key="15">
    <source>
        <dbReference type="EMBL" id="CAH3013921.1"/>
    </source>
</evidence>
<gene>
    <name evidence="15" type="ORF">PEVE_00028780</name>
</gene>
<evidence type="ECO:0000256" key="1">
    <source>
        <dbReference type="ARBA" id="ARBA00004123"/>
    </source>
</evidence>
<dbReference type="Gene3D" id="3.40.50.300">
    <property type="entry name" value="P-loop containing nucleotide triphosphate hydrolases"/>
    <property type="match status" value="1"/>
</dbReference>
<dbReference type="PANTHER" id="PTHR45629">
    <property type="entry name" value="SNF2/RAD54 FAMILY MEMBER"/>
    <property type="match status" value="1"/>
</dbReference>
<proteinExistence type="inferred from homology"/>
<feature type="compositionally biased region" description="Basic residues" evidence="12">
    <location>
        <begin position="321"/>
        <end position="332"/>
    </location>
</feature>
<dbReference type="EMBL" id="CALNXI010000004">
    <property type="protein sequence ID" value="CAH3013921.1"/>
    <property type="molecule type" value="Genomic_DNA"/>
</dbReference>
<dbReference type="InterPro" id="IPR014001">
    <property type="entry name" value="Helicase_ATP-bd"/>
</dbReference>
<dbReference type="InterPro" id="IPR000330">
    <property type="entry name" value="SNF2_N"/>
</dbReference>
<accession>A0ABN8LDF5</accession>
<feature type="domain" description="Helicase ATP-binding" evidence="13">
    <location>
        <begin position="407"/>
        <end position="581"/>
    </location>
</feature>
<dbReference type="PANTHER" id="PTHR45629:SF7">
    <property type="entry name" value="DNA EXCISION REPAIR PROTEIN ERCC-6-RELATED"/>
    <property type="match status" value="1"/>
</dbReference>
<evidence type="ECO:0000256" key="3">
    <source>
        <dbReference type="ARBA" id="ARBA00022741"/>
    </source>
</evidence>
<feature type="compositionally biased region" description="Basic and acidic residues" evidence="12">
    <location>
        <begin position="8"/>
        <end position="22"/>
    </location>
</feature>
<dbReference type="Gene3D" id="3.40.50.10810">
    <property type="entry name" value="Tandem AAA-ATPase domain"/>
    <property type="match status" value="1"/>
</dbReference>
<evidence type="ECO:0000313" key="16">
    <source>
        <dbReference type="Proteomes" id="UP001159427"/>
    </source>
</evidence>
<sequence>MDESPSQEIKEENAVVDEDKVSSHKTKSYGISIDPGLIPSVPVEEQASVLRNLGVNVFNQDEFEEGVLKQVDEAIAVKETEELVRGWEKNLKAVNEDIRTVEEEIQGIDKILKQLEGKSGSGYEAWRRTQAVQKQKDNKLRQLKKLQATQKSLHNKLGLLDEDTDIDVPDKVNASDVAAHQSETHKVPVTLQNHSAKDELIKTGEMTPFGGTVGNAKDRKEIQLEKVGSFNEQSGDVDKRTQEVQRKSLVRSLADDGEISDNDDDNNDDDEFVPDDNELKYSWYEDDSEETKKVDLGKGKKPAASRRSLNVAYREEDGFKPKKKKKIKKKSRKIDTRPVDDGSEKMYRQRIRELRIKELLKKRKESQADESDEEELPDMEFDKGLKIPGKIWHKLYKYQQTGVQWLWELHCQQAGGIIGDEMGLGKTIQIIAFLTGLKHSKISAKKKKHGGLGPVLIICPVTVLHQWVQEFHKWWPEFRVAVLHETGTYQGFKQELIKKICTENGVLVTSYSGMRQHQDNLLAQRFDYVILDEGHKIRNPDAEITLACKQFRTPHRIILSGSPMQNNLRELWSLFDFVFPGKLGTLPVFMTEFSVPITMGGYSNATKVQVETAYKCACVLRDTINPYLLRRLKKDVKMSLDLPTKNEQVLFCRLTEEQRELYQQYLNSKEVQAILAGNYKVFPGLIMLRKICNHPDLTSEAGSLWKAKQDELKAAELKERGEEDQQDPEDGYGDGSRSGKMVVVEALLNMWREQGHRVLLFSQTKQMLNILEKFVVSKGYTYFRLDGSTPVASRQGLIKKYNEDRSIFMFLLTTRVGGLGVNLVGADRIIIYDPDWNPSTDTQARERAWRIGQKKPVTIYRLITTGTIEEKIYHRQIFKQFLTNRVLKDPKQRRFFKSNDLYELFTLDNCDKRYGTETSAIFAGSNCEVKVPGVHRKKRKMTGEEDATSKEKKGTKQAKKEVSKKVQDEGNDSGAFCIDWRDIQEAKNLTNDELKKDKISNCEGGEGEVTETGKQIVVGNIENGKKIGQMNATTSENFTEENAVSKNSSISEKEQAPPSPSEVTSIPARQDGIINSSLQLGMEAKTERKKTVTFAAENLVSGEGAKNQGTSGGYPKKRKNKISSLSDQELKKRIRMKEKKKKRRRAKIDGRAIDNLDYHEMYNPSNASQSSAEEMEEQKQHSAHQDEFILKHLFKKTGVHSALKHDVIMESSNPDLALVESEANRVAENAVKALKRSRRQCLGAASGVPTWTGSSGSSGLSEPPPKRPRFGQKKKSTATQQLAQPSSSAEPKPHFSGDQMGMSSAIAEGSEPVHSSQLLAKMRARNNLVVSENANTESPEDQNDDLLVQMRNFIALQCTTVGQATTQEILNEFGSKLPQSDSVLFRSMLRQICTFKRDSSTKKGIWVLKDEFR</sequence>
<dbReference type="Pfam" id="PF00176">
    <property type="entry name" value="SNF2-rel_dom"/>
    <property type="match status" value="1"/>
</dbReference>
<keyword evidence="9" id="KW-0234">DNA repair</keyword>
<dbReference type="Pfam" id="PF00271">
    <property type="entry name" value="Helicase_C"/>
    <property type="match status" value="1"/>
</dbReference>
<feature type="compositionally biased region" description="Basic and acidic residues" evidence="12">
    <location>
        <begin position="1147"/>
        <end position="1160"/>
    </location>
</feature>
<dbReference type="CDD" id="cd18000">
    <property type="entry name" value="DEXHc_ERCC6"/>
    <property type="match status" value="1"/>
</dbReference>
<dbReference type="SMART" id="SM00487">
    <property type="entry name" value="DEXDc"/>
    <property type="match status" value="1"/>
</dbReference>
<evidence type="ECO:0008006" key="17">
    <source>
        <dbReference type="Google" id="ProtNLM"/>
    </source>
</evidence>
<dbReference type="InterPro" id="IPR001650">
    <property type="entry name" value="Helicase_C-like"/>
</dbReference>
<evidence type="ECO:0000256" key="6">
    <source>
        <dbReference type="ARBA" id="ARBA00022806"/>
    </source>
</evidence>
<feature type="region of interest" description="Disordered" evidence="12">
    <location>
        <begin position="1"/>
        <end position="28"/>
    </location>
</feature>
<feature type="compositionally biased region" description="Basic and acidic residues" evidence="12">
    <location>
        <begin position="941"/>
        <end position="968"/>
    </location>
</feature>
<evidence type="ECO:0000256" key="4">
    <source>
        <dbReference type="ARBA" id="ARBA00022763"/>
    </source>
</evidence>
<comment type="similarity">
    <text evidence="2">Belongs to the SNF2/RAD54 helicase family.</text>
</comment>
<dbReference type="PROSITE" id="PS51192">
    <property type="entry name" value="HELICASE_ATP_BIND_1"/>
    <property type="match status" value="1"/>
</dbReference>
<comment type="caution">
    <text evidence="15">The sequence shown here is derived from an EMBL/GenBank/DDBJ whole genome shotgun (WGS) entry which is preliminary data.</text>
</comment>
<dbReference type="Proteomes" id="UP001159427">
    <property type="component" value="Unassembled WGS sequence"/>
</dbReference>
<feature type="coiled-coil region" evidence="11">
    <location>
        <begin position="77"/>
        <end position="156"/>
    </location>
</feature>
<evidence type="ECO:0000259" key="14">
    <source>
        <dbReference type="PROSITE" id="PS51194"/>
    </source>
</evidence>
<feature type="compositionally biased region" description="Polar residues" evidence="12">
    <location>
        <begin position="1277"/>
        <end position="1289"/>
    </location>
</feature>
<feature type="compositionally biased region" description="Basic residues" evidence="12">
    <location>
        <begin position="1132"/>
        <end position="1146"/>
    </location>
</feature>
<evidence type="ECO:0000256" key="12">
    <source>
        <dbReference type="SAM" id="MobiDB-lite"/>
    </source>
</evidence>
<feature type="region of interest" description="Disordered" evidence="12">
    <location>
        <begin position="1103"/>
        <end position="1184"/>
    </location>
</feature>
<keyword evidence="4" id="KW-0227">DNA damage</keyword>
<dbReference type="Pfam" id="PF25875">
    <property type="entry name" value="WHD_Rad26_CSB"/>
    <property type="match status" value="1"/>
</dbReference>
<feature type="region of interest" description="Disordered" evidence="12">
    <location>
        <begin position="250"/>
        <end position="278"/>
    </location>
</feature>
<dbReference type="InterPro" id="IPR027417">
    <property type="entry name" value="P-loop_NTPase"/>
</dbReference>
<keyword evidence="16" id="KW-1185">Reference proteome</keyword>
<feature type="region of interest" description="Disordered" evidence="12">
    <location>
        <begin position="1245"/>
        <end position="1302"/>
    </location>
</feature>
<name>A0ABN8LDF5_9CNID</name>
<dbReference type="InterPro" id="IPR050496">
    <property type="entry name" value="SNF2_RAD54_helicase_repair"/>
</dbReference>
<keyword evidence="10" id="KW-0539">Nucleus</keyword>
<evidence type="ECO:0000256" key="2">
    <source>
        <dbReference type="ARBA" id="ARBA00007025"/>
    </source>
</evidence>
<feature type="compositionally biased region" description="Polar residues" evidence="12">
    <location>
        <begin position="1032"/>
        <end position="1050"/>
    </location>
</feature>
<evidence type="ECO:0000256" key="11">
    <source>
        <dbReference type="SAM" id="Coils"/>
    </source>
</evidence>
<feature type="region of interest" description="Disordered" evidence="12">
    <location>
        <begin position="290"/>
        <end position="340"/>
    </location>
</feature>
<keyword evidence="8" id="KW-0238">DNA-binding</keyword>
<dbReference type="CDD" id="cd18793">
    <property type="entry name" value="SF2_C_SNF"/>
    <property type="match status" value="1"/>
</dbReference>
<dbReference type="InterPro" id="IPR059240">
    <property type="entry name" value="cc_ERCC-6_N"/>
</dbReference>
<organism evidence="15 16">
    <name type="scientific">Porites evermanni</name>
    <dbReference type="NCBI Taxonomy" id="104178"/>
    <lineage>
        <taxon>Eukaryota</taxon>
        <taxon>Metazoa</taxon>
        <taxon>Cnidaria</taxon>
        <taxon>Anthozoa</taxon>
        <taxon>Hexacorallia</taxon>
        <taxon>Scleractinia</taxon>
        <taxon>Fungiina</taxon>
        <taxon>Poritidae</taxon>
        <taxon>Porites</taxon>
    </lineage>
</organism>
<feature type="region of interest" description="Disordered" evidence="12">
    <location>
        <begin position="717"/>
        <end position="737"/>
    </location>
</feature>
<evidence type="ECO:0000259" key="13">
    <source>
        <dbReference type="PROSITE" id="PS51192"/>
    </source>
</evidence>
<keyword evidence="11" id="KW-0175">Coiled coil</keyword>
<dbReference type="CDD" id="cd22254">
    <property type="entry name" value="CSB_WHD"/>
    <property type="match status" value="1"/>
</dbReference>
<feature type="compositionally biased region" description="Low complexity" evidence="12">
    <location>
        <begin position="1246"/>
        <end position="1261"/>
    </location>
</feature>
<dbReference type="InterPro" id="IPR038718">
    <property type="entry name" value="SNF2-like_sf"/>
</dbReference>
<keyword evidence="7" id="KW-0067">ATP-binding</keyword>
<keyword evidence="3" id="KW-0547">Nucleotide-binding</keyword>
<feature type="region of interest" description="Disordered" evidence="12">
    <location>
        <begin position="1032"/>
        <end position="1072"/>
    </location>
</feature>
<evidence type="ECO:0000256" key="10">
    <source>
        <dbReference type="ARBA" id="ARBA00023242"/>
    </source>
</evidence>
<keyword evidence="5" id="KW-0378">Hydrolase</keyword>
<feature type="domain" description="Helicase C-terminal" evidence="14">
    <location>
        <begin position="743"/>
        <end position="902"/>
    </location>
</feature>